<dbReference type="AlphaFoldDB" id="A0A081PCH0"/>
<dbReference type="EMBL" id="JNFF01000116">
    <property type="protein sequence ID" value="KEQ28393.1"/>
    <property type="molecule type" value="Genomic_DNA"/>
</dbReference>
<proteinExistence type="predicted"/>
<name>A0A081PCH0_9SPHI</name>
<gene>
    <name evidence="1" type="ORF">N180_01810</name>
</gene>
<sequence length="127" mass="14799">MKRFICLLLLLTLITQSFNKLGLILAFKVNQEYITASFCENKDKPEMNCNGRCFLAKKIKQAEQNEEKHRVENLEKTNILFFCRMNKLEVNESVSENGPLTFNPFYLKFKPSLFANDIFKPPQKLSA</sequence>
<organism evidence="1 2">
    <name type="scientific">Pedobacter antarcticus 4BY</name>
    <dbReference type="NCBI Taxonomy" id="1358423"/>
    <lineage>
        <taxon>Bacteria</taxon>
        <taxon>Pseudomonadati</taxon>
        <taxon>Bacteroidota</taxon>
        <taxon>Sphingobacteriia</taxon>
        <taxon>Sphingobacteriales</taxon>
        <taxon>Sphingobacteriaceae</taxon>
        <taxon>Pedobacter</taxon>
    </lineage>
</organism>
<accession>A0A081PCH0</accession>
<dbReference type="eggNOG" id="ENOG5033A7G">
    <property type="taxonomic scope" value="Bacteria"/>
</dbReference>
<protein>
    <submittedName>
        <fullName evidence="1">Uncharacterized protein</fullName>
    </submittedName>
</protein>
<dbReference type="Proteomes" id="UP000028007">
    <property type="component" value="Unassembled WGS sequence"/>
</dbReference>
<dbReference type="RefSeq" id="WP_074963982.1">
    <property type="nucleotide sequence ID" value="NZ_JNFF01000116.1"/>
</dbReference>
<comment type="caution">
    <text evidence="1">The sequence shown here is derived from an EMBL/GenBank/DDBJ whole genome shotgun (WGS) entry which is preliminary data.</text>
</comment>
<evidence type="ECO:0000313" key="1">
    <source>
        <dbReference type="EMBL" id="KEQ28393.1"/>
    </source>
</evidence>
<reference evidence="1 2" key="1">
    <citation type="journal article" date="1992" name="Int. J. Syst. Bacteriol.">
        <title>Sphingobacterium antarcticus sp. nov. a Psychrotrophic Bacterium from the Soils of Schirmacher Oasis, Antarctica.</title>
        <authorList>
            <person name="Shivaji S."/>
            <person name="Ray M.K."/>
            <person name="Rao N.S."/>
            <person name="Saiserr L."/>
            <person name="Jagannadham M.V."/>
            <person name="Kumar G.S."/>
            <person name="Reddy G."/>
            <person name="Bhargava P.M."/>
        </authorList>
    </citation>
    <scope>NUCLEOTIDE SEQUENCE [LARGE SCALE GENOMIC DNA]</scope>
    <source>
        <strain evidence="1 2">4BY</strain>
    </source>
</reference>
<keyword evidence="2" id="KW-1185">Reference proteome</keyword>
<dbReference type="OrthoDB" id="980645at2"/>
<evidence type="ECO:0000313" key="2">
    <source>
        <dbReference type="Proteomes" id="UP000028007"/>
    </source>
</evidence>